<dbReference type="Pfam" id="PF11593">
    <property type="entry name" value="Med3"/>
    <property type="match status" value="1"/>
</dbReference>
<dbReference type="GO" id="GO:0016592">
    <property type="term" value="C:mediator complex"/>
    <property type="evidence" value="ECO:0007669"/>
    <property type="project" value="InterPro"/>
</dbReference>
<organism evidence="2 3">
    <name type="scientific">Eremothecium sinecaudum</name>
    <dbReference type="NCBI Taxonomy" id="45286"/>
    <lineage>
        <taxon>Eukaryota</taxon>
        <taxon>Fungi</taxon>
        <taxon>Dikarya</taxon>
        <taxon>Ascomycota</taxon>
        <taxon>Saccharomycotina</taxon>
        <taxon>Saccharomycetes</taxon>
        <taxon>Saccharomycetales</taxon>
        <taxon>Saccharomycetaceae</taxon>
        <taxon>Eremothecium</taxon>
    </lineage>
</organism>
<dbReference type="OrthoDB" id="4070475at2759"/>
<name>A0A0X8HU47_9SACH</name>
<protein>
    <submittedName>
        <fullName evidence="2">HER211Cp</fullName>
    </submittedName>
</protein>
<feature type="region of interest" description="Disordered" evidence="1">
    <location>
        <begin position="208"/>
        <end position="230"/>
    </location>
</feature>
<evidence type="ECO:0000313" key="3">
    <source>
        <dbReference type="Proteomes" id="UP000243052"/>
    </source>
</evidence>
<reference evidence="2 3" key="1">
    <citation type="submission" date="2016-01" db="EMBL/GenBank/DDBJ databases">
        <title>Genome sequence of the yeast Holleya sinecauda.</title>
        <authorList>
            <person name="Dietrich F.S."/>
        </authorList>
    </citation>
    <scope>NUCLEOTIDE SEQUENCE [LARGE SCALE GENOMIC DNA]</scope>
    <source>
        <strain evidence="2 3">ATCC 58844</strain>
    </source>
</reference>
<dbReference type="GO" id="GO:0003712">
    <property type="term" value="F:transcription coregulator activity"/>
    <property type="evidence" value="ECO:0007669"/>
    <property type="project" value="InterPro"/>
</dbReference>
<dbReference type="RefSeq" id="XP_017988485.1">
    <property type="nucleotide sequence ID" value="XM_018132996.1"/>
</dbReference>
<feature type="compositionally biased region" description="Low complexity" evidence="1">
    <location>
        <begin position="208"/>
        <end position="221"/>
    </location>
</feature>
<sequence>MRQSDELLSPSLTLQELQHALTHDSGTRAELEARISNVRDSVLPVRLLFNDFLRTLAQIDQLGDRSPQEKFALVRTKLLELHSRVRSLVGDFQALKPLLNTMSTYSETRDQKFSPLETLSLSSETVKPLGTSPAYRKPAVTPGSNAPTPAAAAALAAGVASSGGSSSTAAVGGITQFPGTIPHINPGVSPLTMLASPLAGISPGRKVSVAQQSQQKQPAVPHKAPPNKTPVINSTNLSPQSILNMSAAESVGANTIGMAGHMGTAVAGPVGTGIPDLDALDLNSVELGSLNLDLLG</sequence>
<accession>A0A0X8HU47</accession>
<dbReference type="AlphaFoldDB" id="A0A0X8HU47"/>
<dbReference type="InterPro" id="IPR020998">
    <property type="entry name" value="Med3"/>
</dbReference>
<dbReference type="STRING" id="45286.A0A0X8HU47"/>
<dbReference type="Proteomes" id="UP000243052">
    <property type="component" value="Chromosome v"/>
</dbReference>
<evidence type="ECO:0000256" key="1">
    <source>
        <dbReference type="SAM" id="MobiDB-lite"/>
    </source>
</evidence>
<dbReference type="GO" id="GO:0006357">
    <property type="term" value="P:regulation of transcription by RNA polymerase II"/>
    <property type="evidence" value="ECO:0007669"/>
    <property type="project" value="InterPro"/>
</dbReference>
<gene>
    <name evidence="2" type="ORF">AW171_hschr53441</name>
</gene>
<keyword evidence="3" id="KW-1185">Reference proteome</keyword>
<dbReference type="EMBL" id="CP014245">
    <property type="protein sequence ID" value="AMD21489.1"/>
    <property type="molecule type" value="Genomic_DNA"/>
</dbReference>
<dbReference type="GeneID" id="28724779"/>
<proteinExistence type="predicted"/>
<evidence type="ECO:0000313" key="2">
    <source>
        <dbReference type="EMBL" id="AMD21489.1"/>
    </source>
</evidence>